<dbReference type="OrthoDB" id="2567806at2759"/>
<feature type="domain" description="Ribosome maturation protein SDO1/SBDS N-terminal" evidence="1">
    <location>
        <begin position="34"/>
        <end position="108"/>
    </location>
</feature>
<dbReference type="AlphaFoldDB" id="A0A4P9WW34"/>
<reference evidence="2" key="3">
    <citation type="submission" date="2018-08" db="EMBL/GenBank/DDBJ databases">
        <title>Leveraging single-cell genomics to expand the Fungal Tree of Life.</title>
        <authorList>
            <consortium name="DOE Joint Genome Institute"/>
            <person name="Ahrendt S.R."/>
            <person name="Quandt C.A."/>
            <person name="Ciobanu D."/>
            <person name="Clum A."/>
            <person name="Salamov A."/>
            <person name="Andreopoulos B."/>
            <person name="Cheng J.-F."/>
            <person name="Woyke T."/>
            <person name="Pelin A."/>
            <person name="Henrissat B."/>
            <person name="Reynolds N."/>
            <person name="Benny G.L."/>
            <person name="Smith M.E."/>
            <person name="James T.Y."/>
            <person name="Grigoriev I.V."/>
        </authorList>
    </citation>
    <scope>NUCLEOTIDE SEQUENCE</scope>
    <source>
        <strain evidence="2">ATCC 52028</strain>
    </source>
</reference>
<reference evidence="3" key="2">
    <citation type="submission" date="2018-04" db="EMBL/GenBank/DDBJ databases">
        <title>Leveraging single-cell genomics to expand the Fungal Tree of Life.</title>
        <authorList>
            <consortium name="DOE Joint Genome Institute"/>
            <person name="Ahrendt S.R."/>
            <person name="Quandt C.A."/>
            <person name="Ciobanu D."/>
            <person name="Clum A."/>
            <person name="Salamov A."/>
            <person name="Andreopoulos B."/>
            <person name="Cheng J.-F."/>
            <person name="Woyke T."/>
            <person name="Pelin A."/>
            <person name="Henrissat B."/>
            <person name="Benny G.L."/>
            <person name="Smith M.E."/>
            <person name="James T.Y."/>
            <person name="Grigoriev I.V."/>
        </authorList>
    </citation>
    <scope>NUCLEOTIDE SEQUENCE</scope>
    <source>
        <strain evidence="3">ATCC 52028</strain>
    </source>
</reference>
<dbReference type="EMBL" id="ML014111">
    <property type="protein sequence ID" value="RKP04355.1"/>
    <property type="molecule type" value="Genomic_DNA"/>
</dbReference>
<evidence type="ECO:0000313" key="2">
    <source>
        <dbReference type="EMBL" id="RKO97621.1"/>
    </source>
</evidence>
<evidence type="ECO:0000313" key="3">
    <source>
        <dbReference type="EMBL" id="RKP04355.1"/>
    </source>
</evidence>
<proteinExistence type="predicted"/>
<name>A0A4P9WW34_9FUNG</name>
<evidence type="ECO:0000259" key="1">
    <source>
        <dbReference type="Pfam" id="PF01172"/>
    </source>
</evidence>
<dbReference type="SUPFAM" id="SSF89895">
    <property type="entry name" value="FYSH domain"/>
    <property type="match status" value="1"/>
</dbReference>
<dbReference type="Proteomes" id="UP000268535">
    <property type="component" value="Unassembled WGS sequence"/>
</dbReference>
<sequence length="126" mass="13588">MPSSPPLPATGPVKVTYHDANKPHAPEVFIYAESAQAVKDYLAEPRPNGPPRPALIDTVQSFSVYQNADNNRGNNGMAIKAPSAVIADLFGDRKEDEIIEMILKEGRVISIGKGWEKGGVGIRLAH</sequence>
<protein>
    <recommendedName>
        <fullName evidence="1">Ribosome maturation protein SDO1/SBDS N-terminal domain-containing protein</fullName>
    </recommendedName>
</protein>
<evidence type="ECO:0000313" key="4">
    <source>
        <dbReference type="Proteomes" id="UP000268535"/>
    </source>
</evidence>
<dbReference type="InterPro" id="IPR019783">
    <property type="entry name" value="SDO1/SBDS_N"/>
</dbReference>
<gene>
    <name evidence="2" type="ORF">CAUPRSCDRAFT_10718</name>
    <name evidence="3" type="ORF">CXG81DRAFT_16322</name>
</gene>
<accession>A0A4P9WW34</accession>
<evidence type="ECO:0000313" key="5">
    <source>
        <dbReference type="Proteomes" id="UP000274922"/>
    </source>
</evidence>
<dbReference type="Pfam" id="PF01172">
    <property type="entry name" value="SBDS_N"/>
    <property type="match status" value="1"/>
</dbReference>
<dbReference type="Proteomes" id="UP000274922">
    <property type="component" value="Unassembled WGS sequence"/>
</dbReference>
<organism evidence="2 4">
    <name type="scientific">Caulochytrium protostelioides</name>
    <dbReference type="NCBI Taxonomy" id="1555241"/>
    <lineage>
        <taxon>Eukaryota</taxon>
        <taxon>Fungi</taxon>
        <taxon>Fungi incertae sedis</taxon>
        <taxon>Chytridiomycota</taxon>
        <taxon>Chytridiomycota incertae sedis</taxon>
        <taxon>Chytridiomycetes</taxon>
        <taxon>Caulochytriales</taxon>
        <taxon>Caulochytriaceae</taxon>
        <taxon>Caulochytrium</taxon>
    </lineage>
</organism>
<dbReference type="Gene3D" id="3.30.1250.10">
    <property type="entry name" value="Ribosome maturation protein SBDS, N-terminal domain"/>
    <property type="match status" value="1"/>
</dbReference>
<keyword evidence="5" id="KW-1185">Reference proteome</keyword>
<reference evidence="4 5" key="1">
    <citation type="journal article" date="2018" name="Nat. Microbiol.">
        <title>Leveraging single-cell genomics to expand the fungal tree of life.</title>
        <authorList>
            <person name="Ahrendt S.R."/>
            <person name="Quandt C.A."/>
            <person name="Ciobanu D."/>
            <person name="Clum A."/>
            <person name="Salamov A."/>
            <person name="Andreopoulos B."/>
            <person name="Cheng J.F."/>
            <person name="Woyke T."/>
            <person name="Pelin A."/>
            <person name="Henrissat B."/>
            <person name="Reynolds N.K."/>
            <person name="Benny G.L."/>
            <person name="Smith M.E."/>
            <person name="James T.Y."/>
            <person name="Grigoriev I.V."/>
        </authorList>
    </citation>
    <scope>NUCLEOTIDE SEQUENCE [LARGE SCALE GENOMIC DNA]</scope>
    <source>
        <strain evidence="4 5">ATCC 52028</strain>
    </source>
</reference>
<dbReference type="EMBL" id="ML009211">
    <property type="protein sequence ID" value="RKO97621.1"/>
    <property type="molecule type" value="Genomic_DNA"/>
</dbReference>
<dbReference type="InterPro" id="IPR036786">
    <property type="entry name" value="Ribosome_mat_SBDS_N_sf"/>
</dbReference>